<evidence type="ECO:0000313" key="2">
    <source>
        <dbReference type="Proteomes" id="UP000179243"/>
    </source>
</evidence>
<sequence>MCALAGAIFSQDIDSNGVLVVYSLNWPDSTGNGQSDSKDLAGYYAARRGIPASHVIGVHTAAGLGVFTGDTIEYALFYDSILVKIQAKLEEYDGPVQNRDVIYYIAVVRGVPLCVNTHFDRSTHPVWPNGSYDHNIRCLDQWLVNVDPNVAAGYNAGTGQPGVGTARNDNRMLYYYKTTKNTVAPFSSFRDANRTTRNYYLVTRIDGPSLMHAQGLVDKALYAERYLKNFTSTPTHAYHSFAVLDHDDIHENHNQHLVNAKLWFDGTEPLSPFFSSAAIGPWDLIVDNYPEEIGESGHAPRVWGEIDTAGVRADSGFITLNFAAATYFYSDFFTPGRVIRTSRGNTAVVESIAPIPERLFLNTTAGFQALDTVYDAYGPLPVTNCMFYHGYYGPGAYKDVYTFIPGAVGYHMEYYGAIGFHKQDPGWCNRAIQRNITATAGAVEAPSSEGIPYGDYFLYAFTRGRDFAESCYNSVYFGNRWMFCFFGDPLYAPFRNPSFDDAVAPEFSLVATRRGLAATGRILHIALAGGNADKDAEVAQYKVEYGLTTAYGALIDFETGWGSVDGLWEDDPDARDYFFSRVCERTIQGLAASQTYHYRITARDPYGNQTVSPDMLFSTAVTADTGYNAAHTGVFGPRAQHGSECFSLLAYPQPANPGATIVFSGTGRDLAIDIYSVSGECVRKLRCRGVVSSVFWDGRDSQGRKVPSGVYCLRVAGARKAGYCRIALVR</sequence>
<accession>A0A1F7F754</accession>
<organism evidence="1 2">
    <name type="scientific">Candidatus Raymondbacteria bacterium RIFOXYD12_FULL_49_13</name>
    <dbReference type="NCBI Taxonomy" id="1817890"/>
    <lineage>
        <taxon>Bacteria</taxon>
        <taxon>Raymondiibacteriota</taxon>
    </lineage>
</organism>
<dbReference type="EMBL" id="MFYX01000107">
    <property type="protein sequence ID" value="OGK02479.1"/>
    <property type="molecule type" value="Genomic_DNA"/>
</dbReference>
<proteinExistence type="predicted"/>
<gene>
    <name evidence="1" type="ORF">A2519_12115</name>
</gene>
<reference evidence="1 2" key="1">
    <citation type="journal article" date="2016" name="Nat. Commun.">
        <title>Thousands of microbial genomes shed light on interconnected biogeochemical processes in an aquifer system.</title>
        <authorList>
            <person name="Anantharaman K."/>
            <person name="Brown C.T."/>
            <person name="Hug L.A."/>
            <person name="Sharon I."/>
            <person name="Castelle C.J."/>
            <person name="Probst A.J."/>
            <person name="Thomas B.C."/>
            <person name="Singh A."/>
            <person name="Wilkins M.J."/>
            <person name="Karaoz U."/>
            <person name="Brodie E.L."/>
            <person name="Williams K.H."/>
            <person name="Hubbard S.S."/>
            <person name="Banfield J.F."/>
        </authorList>
    </citation>
    <scope>NUCLEOTIDE SEQUENCE [LARGE SCALE GENOMIC DNA]</scope>
</reference>
<protein>
    <recommendedName>
        <fullName evidence="3">FlgD Ig-like domain-containing protein</fullName>
    </recommendedName>
</protein>
<dbReference type="Gene3D" id="2.60.40.4070">
    <property type="match status" value="1"/>
</dbReference>
<evidence type="ECO:0000313" key="1">
    <source>
        <dbReference type="EMBL" id="OGK02479.1"/>
    </source>
</evidence>
<evidence type="ECO:0008006" key="3">
    <source>
        <dbReference type="Google" id="ProtNLM"/>
    </source>
</evidence>
<comment type="caution">
    <text evidence="1">The sequence shown here is derived from an EMBL/GenBank/DDBJ whole genome shotgun (WGS) entry which is preliminary data.</text>
</comment>
<dbReference type="Proteomes" id="UP000179243">
    <property type="component" value="Unassembled WGS sequence"/>
</dbReference>
<dbReference type="AlphaFoldDB" id="A0A1F7F754"/>
<name>A0A1F7F754_UNCRA</name>